<proteinExistence type="predicted"/>
<name>X1A9X5_9ZZZZ</name>
<comment type="caution">
    <text evidence="1">The sequence shown here is derived from an EMBL/GenBank/DDBJ whole genome shotgun (WGS) entry which is preliminary data.</text>
</comment>
<evidence type="ECO:0008006" key="2">
    <source>
        <dbReference type="Google" id="ProtNLM"/>
    </source>
</evidence>
<evidence type="ECO:0000313" key="1">
    <source>
        <dbReference type="EMBL" id="GAG79260.1"/>
    </source>
</evidence>
<gene>
    <name evidence="1" type="ORF">S01H4_31292</name>
</gene>
<organism evidence="1">
    <name type="scientific">marine sediment metagenome</name>
    <dbReference type="NCBI Taxonomy" id="412755"/>
    <lineage>
        <taxon>unclassified sequences</taxon>
        <taxon>metagenomes</taxon>
        <taxon>ecological metagenomes</taxon>
    </lineage>
</organism>
<dbReference type="EMBL" id="BART01016244">
    <property type="protein sequence ID" value="GAG79260.1"/>
    <property type="molecule type" value="Genomic_DNA"/>
</dbReference>
<feature type="non-terminal residue" evidence="1">
    <location>
        <position position="1"/>
    </location>
</feature>
<reference evidence="1" key="1">
    <citation type="journal article" date="2014" name="Front. Microbiol.">
        <title>High frequency of phylogenetically diverse reductive dehalogenase-homologous genes in deep subseafloor sedimentary metagenomes.</title>
        <authorList>
            <person name="Kawai M."/>
            <person name="Futagami T."/>
            <person name="Toyoda A."/>
            <person name="Takaki Y."/>
            <person name="Nishi S."/>
            <person name="Hori S."/>
            <person name="Arai W."/>
            <person name="Tsubouchi T."/>
            <person name="Morono Y."/>
            <person name="Uchiyama I."/>
            <person name="Ito T."/>
            <person name="Fujiyama A."/>
            <person name="Inagaki F."/>
            <person name="Takami H."/>
        </authorList>
    </citation>
    <scope>NUCLEOTIDE SEQUENCE</scope>
    <source>
        <strain evidence="1">Expedition CK06-06</strain>
    </source>
</reference>
<dbReference type="AlphaFoldDB" id="X1A9X5"/>
<accession>X1A9X5</accession>
<sequence>KFFPGEVFRGEVEYLFEDIALGQQLPTAQLAAPRQLFPMRFPVRIKLDDESLTKRLPTGAIGTAAVYSEEFEPIHIIRKVMLRMESIMNYVNPI</sequence>
<protein>
    <recommendedName>
        <fullName evidence="2">RND efflux pump membrane fusion protein barrel-sandwich domain-containing protein</fullName>
    </recommendedName>
</protein>